<sequence>MPHRSCPGQTLRSVEGERLTLTIHLRRRAKSESAPPRGAGWKQDSGPGQRRDVPRHDRSTDDTAHALATYTGPFWRSARLGPLPPYKGEFSPPRSRWGNG</sequence>
<gene>
    <name evidence="2" type="ORF">EJ02DRAFT_468262</name>
</gene>
<feature type="compositionally biased region" description="Basic and acidic residues" evidence="1">
    <location>
        <begin position="49"/>
        <end position="64"/>
    </location>
</feature>
<evidence type="ECO:0000313" key="3">
    <source>
        <dbReference type="Proteomes" id="UP000800038"/>
    </source>
</evidence>
<keyword evidence="3" id="KW-1185">Reference proteome</keyword>
<protein>
    <submittedName>
        <fullName evidence="2">Uncharacterized protein</fullName>
    </submittedName>
</protein>
<proteinExistence type="predicted"/>
<evidence type="ECO:0000313" key="2">
    <source>
        <dbReference type="EMBL" id="KAF1939326.1"/>
    </source>
</evidence>
<dbReference type="Proteomes" id="UP000800038">
    <property type="component" value="Unassembled WGS sequence"/>
</dbReference>
<name>A0A6A5SLA9_9PLEO</name>
<dbReference type="EMBL" id="ML976084">
    <property type="protein sequence ID" value="KAF1939326.1"/>
    <property type="molecule type" value="Genomic_DNA"/>
</dbReference>
<accession>A0A6A5SLA9</accession>
<feature type="region of interest" description="Disordered" evidence="1">
    <location>
        <begin position="26"/>
        <end position="100"/>
    </location>
</feature>
<evidence type="ECO:0000256" key="1">
    <source>
        <dbReference type="SAM" id="MobiDB-lite"/>
    </source>
</evidence>
<reference evidence="2" key="1">
    <citation type="journal article" date="2020" name="Stud. Mycol.">
        <title>101 Dothideomycetes genomes: a test case for predicting lifestyles and emergence of pathogens.</title>
        <authorList>
            <person name="Haridas S."/>
            <person name="Albert R."/>
            <person name="Binder M."/>
            <person name="Bloem J."/>
            <person name="Labutti K."/>
            <person name="Salamov A."/>
            <person name="Andreopoulos B."/>
            <person name="Baker S."/>
            <person name="Barry K."/>
            <person name="Bills G."/>
            <person name="Bluhm B."/>
            <person name="Cannon C."/>
            <person name="Castanera R."/>
            <person name="Culley D."/>
            <person name="Daum C."/>
            <person name="Ezra D."/>
            <person name="Gonzalez J."/>
            <person name="Henrissat B."/>
            <person name="Kuo A."/>
            <person name="Liang C."/>
            <person name="Lipzen A."/>
            <person name="Lutzoni F."/>
            <person name="Magnuson J."/>
            <person name="Mondo S."/>
            <person name="Nolan M."/>
            <person name="Ohm R."/>
            <person name="Pangilinan J."/>
            <person name="Park H.-J."/>
            <person name="Ramirez L."/>
            <person name="Alfaro M."/>
            <person name="Sun H."/>
            <person name="Tritt A."/>
            <person name="Yoshinaga Y."/>
            <person name="Zwiers L.-H."/>
            <person name="Turgeon B."/>
            <person name="Goodwin S."/>
            <person name="Spatafora J."/>
            <person name="Crous P."/>
            <person name="Grigoriev I."/>
        </authorList>
    </citation>
    <scope>NUCLEOTIDE SEQUENCE</scope>
    <source>
        <strain evidence="2">CBS 161.51</strain>
    </source>
</reference>
<dbReference type="AlphaFoldDB" id="A0A6A5SLA9"/>
<organism evidence="2 3">
    <name type="scientific">Clathrospora elynae</name>
    <dbReference type="NCBI Taxonomy" id="706981"/>
    <lineage>
        <taxon>Eukaryota</taxon>
        <taxon>Fungi</taxon>
        <taxon>Dikarya</taxon>
        <taxon>Ascomycota</taxon>
        <taxon>Pezizomycotina</taxon>
        <taxon>Dothideomycetes</taxon>
        <taxon>Pleosporomycetidae</taxon>
        <taxon>Pleosporales</taxon>
        <taxon>Diademaceae</taxon>
        <taxon>Clathrospora</taxon>
    </lineage>
</organism>